<dbReference type="PANTHER" id="PTHR44830">
    <property type="entry name" value="ELONGATION FACTOR 1 ALPHA"/>
    <property type="match status" value="1"/>
</dbReference>
<keyword evidence="2" id="KW-0547">Nucleotide-binding</keyword>
<keyword evidence="3" id="KW-0251">Elongation factor</keyword>
<dbReference type="PROSITE" id="PS51857">
    <property type="entry name" value="CSD_2"/>
    <property type="match status" value="1"/>
</dbReference>
<dbReference type="AlphaFoldDB" id="A0A194SBD2"/>
<sequence>GYGFIIDDLHDELQADVFAHYTGIDLQQGFRCLAKDERVEYILTTHSKGGYQALCITGEHGAALKGLSDPHNAAIVREMAAETNAKRASMHPGAQELLAIAGVRSNGDGGAASAVRVKMSLGGGRIGNGYAPVLDCHTAHIACKFDTLLEKIDRRSGKSVEDLPKFIKSGDAAIVKMIPSKPMCVESFAEYPHLGRFAVRDMRQTVAVGVIKAVEKTDGKGGKVTKAAVKAGGKK</sequence>
<dbReference type="GO" id="GO:0005525">
    <property type="term" value="F:GTP binding"/>
    <property type="evidence" value="ECO:0007669"/>
    <property type="project" value="UniProtKB-KW"/>
</dbReference>
<dbReference type="SUPFAM" id="SSF50465">
    <property type="entry name" value="EF-Tu/eEF-1alpha/eIF2-gamma C-terminal domain"/>
    <property type="match status" value="1"/>
</dbReference>
<gene>
    <name evidence="7" type="ORF">RHOBADRAFT_40455</name>
</gene>
<comment type="similarity">
    <text evidence="1">Belongs to the TRAFAC class translation factor GTPase superfamily. Classic translation factor GTPase family. EF-Tu/EF-1A subfamily.</text>
</comment>
<dbReference type="InterPro" id="IPR054696">
    <property type="entry name" value="GTP-eEF1A_C"/>
</dbReference>
<dbReference type="GO" id="GO:0003676">
    <property type="term" value="F:nucleic acid binding"/>
    <property type="evidence" value="ECO:0007669"/>
    <property type="project" value="InterPro"/>
</dbReference>
<evidence type="ECO:0000259" key="6">
    <source>
        <dbReference type="PROSITE" id="PS51857"/>
    </source>
</evidence>
<dbReference type="InterPro" id="IPR012340">
    <property type="entry name" value="NA-bd_OB-fold"/>
</dbReference>
<dbReference type="Pfam" id="PF22594">
    <property type="entry name" value="GTP-eEF1A_C"/>
    <property type="match status" value="1"/>
</dbReference>
<evidence type="ECO:0000256" key="4">
    <source>
        <dbReference type="ARBA" id="ARBA00022917"/>
    </source>
</evidence>
<dbReference type="Proteomes" id="UP000053890">
    <property type="component" value="Unassembled WGS sequence"/>
</dbReference>
<dbReference type="RefSeq" id="XP_018273961.1">
    <property type="nucleotide sequence ID" value="XM_018413714.1"/>
</dbReference>
<name>A0A194SBD2_RHOGW</name>
<evidence type="ECO:0000313" key="7">
    <source>
        <dbReference type="EMBL" id="KPV77912.1"/>
    </source>
</evidence>
<organism evidence="7 8">
    <name type="scientific">Rhodotorula graminis (strain WP1)</name>
    <dbReference type="NCBI Taxonomy" id="578459"/>
    <lineage>
        <taxon>Eukaryota</taxon>
        <taxon>Fungi</taxon>
        <taxon>Dikarya</taxon>
        <taxon>Basidiomycota</taxon>
        <taxon>Pucciniomycotina</taxon>
        <taxon>Microbotryomycetes</taxon>
        <taxon>Sporidiobolales</taxon>
        <taxon>Sporidiobolaceae</taxon>
        <taxon>Rhodotorula</taxon>
    </lineage>
</organism>
<dbReference type="EMBL" id="KQ474073">
    <property type="protein sequence ID" value="KPV77912.1"/>
    <property type="molecule type" value="Genomic_DNA"/>
</dbReference>
<dbReference type="STRING" id="578459.A0A194SBD2"/>
<dbReference type="InterPro" id="IPR002059">
    <property type="entry name" value="CSP_DNA-bd"/>
</dbReference>
<feature type="domain" description="CSD" evidence="6">
    <location>
        <begin position="1"/>
        <end position="58"/>
    </location>
</feature>
<dbReference type="CDD" id="cd03705">
    <property type="entry name" value="EF1_alpha_III"/>
    <property type="match status" value="1"/>
</dbReference>
<keyword evidence="4" id="KW-0648">Protein biosynthesis</keyword>
<evidence type="ECO:0000313" key="8">
    <source>
        <dbReference type="Proteomes" id="UP000053890"/>
    </source>
</evidence>
<dbReference type="GO" id="GO:0003746">
    <property type="term" value="F:translation elongation factor activity"/>
    <property type="evidence" value="ECO:0007669"/>
    <property type="project" value="UniProtKB-KW"/>
</dbReference>
<proteinExistence type="inferred from homology"/>
<evidence type="ECO:0000256" key="2">
    <source>
        <dbReference type="ARBA" id="ARBA00022741"/>
    </source>
</evidence>
<evidence type="ECO:0000256" key="1">
    <source>
        <dbReference type="ARBA" id="ARBA00007249"/>
    </source>
</evidence>
<dbReference type="FunFam" id="2.40.30.10:FF:000005">
    <property type="entry name" value="Elongation factor 1-alpha"/>
    <property type="match status" value="1"/>
</dbReference>
<dbReference type="GeneID" id="28974163"/>
<accession>A0A194SBD2</accession>
<dbReference type="Pfam" id="PF00313">
    <property type="entry name" value="CSD"/>
    <property type="match status" value="1"/>
</dbReference>
<keyword evidence="8" id="KW-1185">Reference proteome</keyword>
<dbReference type="InterPro" id="IPR009001">
    <property type="entry name" value="Transl_elong_EF1A/Init_IF2_C"/>
</dbReference>
<dbReference type="Gene3D" id="2.40.50.140">
    <property type="entry name" value="Nucleic acid-binding proteins"/>
    <property type="match status" value="1"/>
</dbReference>
<keyword evidence="5" id="KW-0342">GTP-binding</keyword>
<feature type="non-terminal residue" evidence="7">
    <location>
        <position position="1"/>
    </location>
</feature>
<dbReference type="SUPFAM" id="SSF50249">
    <property type="entry name" value="Nucleic acid-binding proteins"/>
    <property type="match status" value="1"/>
</dbReference>
<dbReference type="OrthoDB" id="342024at2759"/>
<protein>
    <recommendedName>
        <fullName evidence="6">CSD domain-containing protein</fullName>
    </recommendedName>
</protein>
<evidence type="ECO:0000256" key="3">
    <source>
        <dbReference type="ARBA" id="ARBA00022768"/>
    </source>
</evidence>
<evidence type="ECO:0000256" key="5">
    <source>
        <dbReference type="ARBA" id="ARBA00023134"/>
    </source>
</evidence>
<reference evidence="7 8" key="1">
    <citation type="journal article" date="2015" name="Front. Microbiol.">
        <title>Genome sequence of the plant growth promoting endophytic yeast Rhodotorula graminis WP1.</title>
        <authorList>
            <person name="Firrincieli A."/>
            <person name="Otillar R."/>
            <person name="Salamov A."/>
            <person name="Schmutz J."/>
            <person name="Khan Z."/>
            <person name="Redman R.S."/>
            <person name="Fleck N.D."/>
            <person name="Lindquist E."/>
            <person name="Grigoriev I.V."/>
            <person name="Doty S.L."/>
        </authorList>
    </citation>
    <scope>NUCLEOTIDE SEQUENCE [LARGE SCALE GENOMIC DNA]</scope>
    <source>
        <strain evidence="7 8">WP1</strain>
    </source>
</reference>
<dbReference type="Gene3D" id="2.40.30.10">
    <property type="entry name" value="Translation factors"/>
    <property type="match status" value="1"/>
</dbReference>
<dbReference type="PANTHER" id="PTHR44830:SF1">
    <property type="entry name" value="TR-TYPE G DOMAIN-CONTAINING PROTEIN"/>
    <property type="match status" value="1"/>
</dbReference>